<dbReference type="CDD" id="cd14660">
    <property type="entry name" value="E2F_DD"/>
    <property type="match status" value="1"/>
</dbReference>
<evidence type="ECO:0000313" key="9">
    <source>
        <dbReference type="Proteomes" id="UP001162972"/>
    </source>
</evidence>
<keyword evidence="9" id="KW-1185">Reference proteome</keyword>
<dbReference type="Gene3D" id="6.10.250.540">
    <property type="match status" value="1"/>
</dbReference>
<gene>
    <name evidence="8" type="ORF">OIU84_015164</name>
</gene>
<dbReference type="AlphaFoldDB" id="A0AAD6JDI9"/>
<dbReference type="EMBL" id="JAPFFJ010000018">
    <property type="protein sequence ID" value="KAJ6403186.1"/>
    <property type="molecule type" value="Genomic_DNA"/>
</dbReference>
<feature type="compositionally biased region" description="Pro residues" evidence="6">
    <location>
        <begin position="246"/>
        <end position="256"/>
    </location>
</feature>
<dbReference type="PANTHER" id="PTHR12081:SF18">
    <property type="entry name" value="TRANSCRIPTION FACTOR E2F2-RELATED"/>
    <property type="match status" value="1"/>
</dbReference>
<keyword evidence="3" id="KW-0238">DNA-binding</keyword>
<dbReference type="GO" id="GO:0000978">
    <property type="term" value="F:RNA polymerase II cis-regulatory region sequence-specific DNA binding"/>
    <property type="evidence" value="ECO:0007669"/>
    <property type="project" value="InterPro"/>
</dbReference>
<dbReference type="SUPFAM" id="SSF144074">
    <property type="entry name" value="E2F-DP heterodimerization region"/>
    <property type="match status" value="1"/>
</dbReference>
<feature type="region of interest" description="Disordered" evidence="6">
    <location>
        <begin position="237"/>
        <end position="265"/>
    </location>
</feature>
<protein>
    <recommendedName>
        <fullName evidence="7">E2F transcription factor CC-MB domain-containing protein</fullName>
    </recommendedName>
</protein>
<evidence type="ECO:0000256" key="3">
    <source>
        <dbReference type="ARBA" id="ARBA00023125"/>
    </source>
</evidence>
<organism evidence="8 9">
    <name type="scientific">Salix udensis</name>
    <dbReference type="NCBI Taxonomy" id="889485"/>
    <lineage>
        <taxon>Eukaryota</taxon>
        <taxon>Viridiplantae</taxon>
        <taxon>Streptophyta</taxon>
        <taxon>Embryophyta</taxon>
        <taxon>Tracheophyta</taxon>
        <taxon>Spermatophyta</taxon>
        <taxon>Magnoliopsida</taxon>
        <taxon>eudicotyledons</taxon>
        <taxon>Gunneridae</taxon>
        <taxon>Pentapetalae</taxon>
        <taxon>rosids</taxon>
        <taxon>fabids</taxon>
        <taxon>Malpighiales</taxon>
        <taxon>Salicaceae</taxon>
        <taxon>Saliceae</taxon>
        <taxon>Salix</taxon>
    </lineage>
</organism>
<sequence>MHCFNEQKLSGSTGFCFINDFLYLQAEVENLTMEERRLDEQTREMQERLRDLSEDENNQKWLFVTEEDIKSLPGFQNETLIAIKAPHGTTLEVPDPDEAVDYPQRRYRIVLRSTMGPIDVYLVSQFEEKIEDIQGVEPPSCYPSTSGFDENPATSMVMEESRGEEVEMQEQDGHRMCSELNTAHDFVSGIMKIVPSDVDSDADYWLLSDAGVSITDMWRNEPVVEWNDLDTLHNDYAMPNVCTPQPQTPPSNPTEVPPGTNKSSG</sequence>
<keyword evidence="5" id="KW-0175">Coiled coil</keyword>
<dbReference type="GO" id="GO:0000981">
    <property type="term" value="F:DNA-binding transcription factor activity, RNA polymerase II-specific"/>
    <property type="evidence" value="ECO:0007669"/>
    <property type="project" value="TreeGrafter"/>
</dbReference>
<evidence type="ECO:0000256" key="2">
    <source>
        <dbReference type="ARBA" id="ARBA00023015"/>
    </source>
</evidence>
<dbReference type="Proteomes" id="UP001162972">
    <property type="component" value="Chromosome 4"/>
</dbReference>
<evidence type="ECO:0000313" key="8">
    <source>
        <dbReference type="EMBL" id="KAJ6403186.1"/>
    </source>
</evidence>
<proteinExistence type="inferred from homology"/>
<comment type="caution">
    <text evidence="8">The sequence shown here is derived from an EMBL/GenBank/DDBJ whole genome shotgun (WGS) entry which is preliminary data.</text>
</comment>
<evidence type="ECO:0000256" key="4">
    <source>
        <dbReference type="ARBA" id="ARBA00023163"/>
    </source>
</evidence>
<evidence type="ECO:0000256" key="1">
    <source>
        <dbReference type="ARBA" id="ARBA00010940"/>
    </source>
</evidence>
<dbReference type="Pfam" id="PF16421">
    <property type="entry name" value="E2F_CC-MB"/>
    <property type="match status" value="1"/>
</dbReference>
<dbReference type="GO" id="GO:0090575">
    <property type="term" value="C:RNA polymerase II transcription regulator complex"/>
    <property type="evidence" value="ECO:0007669"/>
    <property type="project" value="TreeGrafter"/>
</dbReference>
<keyword evidence="2" id="KW-0805">Transcription regulation</keyword>
<dbReference type="InterPro" id="IPR032198">
    <property type="entry name" value="E2F_CC-MB"/>
</dbReference>
<dbReference type="InterPro" id="IPR015633">
    <property type="entry name" value="E2F"/>
</dbReference>
<dbReference type="InterPro" id="IPR037241">
    <property type="entry name" value="E2F-DP_heterodim"/>
</dbReference>
<evidence type="ECO:0000256" key="6">
    <source>
        <dbReference type="SAM" id="MobiDB-lite"/>
    </source>
</evidence>
<name>A0AAD6JDI9_9ROSI</name>
<reference evidence="8 9" key="1">
    <citation type="journal article" date="2023" name="Int. J. Mol. Sci.">
        <title>De Novo Assembly and Annotation of 11 Diverse Shrub Willow (Salix) Genomes Reveals Novel Gene Organization in Sex-Linked Regions.</title>
        <authorList>
            <person name="Hyden B."/>
            <person name="Feng K."/>
            <person name="Yates T.B."/>
            <person name="Jawdy S."/>
            <person name="Cereghino C."/>
            <person name="Smart L.B."/>
            <person name="Muchero W."/>
        </authorList>
    </citation>
    <scope>NUCLEOTIDE SEQUENCE [LARGE SCALE GENOMIC DNA]</scope>
    <source>
        <tissue evidence="8">Shoot tip</tissue>
    </source>
</reference>
<accession>A0AAD6JDI9</accession>
<keyword evidence="4" id="KW-0804">Transcription</keyword>
<dbReference type="PANTHER" id="PTHR12081">
    <property type="entry name" value="TRANSCRIPTION FACTOR E2F"/>
    <property type="match status" value="1"/>
</dbReference>
<evidence type="ECO:0000256" key="5">
    <source>
        <dbReference type="SAM" id="Coils"/>
    </source>
</evidence>
<feature type="domain" description="E2F transcription factor CC-MB" evidence="7">
    <location>
        <begin position="24"/>
        <end position="124"/>
    </location>
</feature>
<feature type="coiled-coil region" evidence="5">
    <location>
        <begin position="24"/>
        <end position="58"/>
    </location>
</feature>
<dbReference type="GO" id="GO:0046983">
    <property type="term" value="F:protein dimerization activity"/>
    <property type="evidence" value="ECO:0007669"/>
    <property type="project" value="InterPro"/>
</dbReference>
<comment type="similarity">
    <text evidence="1">Belongs to the E2F/DP family.</text>
</comment>
<evidence type="ECO:0000259" key="7">
    <source>
        <dbReference type="Pfam" id="PF16421"/>
    </source>
</evidence>